<organism evidence="2 3">
    <name type="scientific">Cyphellophora attinorum</name>
    <dbReference type="NCBI Taxonomy" id="1664694"/>
    <lineage>
        <taxon>Eukaryota</taxon>
        <taxon>Fungi</taxon>
        <taxon>Dikarya</taxon>
        <taxon>Ascomycota</taxon>
        <taxon>Pezizomycotina</taxon>
        <taxon>Eurotiomycetes</taxon>
        <taxon>Chaetothyriomycetidae</taxon>
        <taxon>Chaetothyriales</taxon>
        <taxon>Cyphellophoraceae</taxon>
        <taxon>Cyphellophora</taxon>
    </lineage>
</organism>
<gene>
    <name evidence="2" type="ORF">AB675_9252</name>
</gene>
<feature type="region of interest" description="Disordered" evidence="1">
    <location>
        <begin position="20"/>
        <end position="198"/>
    </location>
</feature>
<dbReference type="GeneID" id="28741648"/>
<dbReference type="EMBL" id="LFJN01000009">
    <property type="protein sequence ID" value="KPI41494.1"/>
    <property type="molecule type" value="Genomic_DNA"/>
</dbReference>
<name>A0A0N1P1A8_9EURO</name>
<feature type="compositionally biased region" description="Polar residues" evidence="1">
    <location>
        <begin position="173"/>
        <end position="183"/>
    </location>
</feature>
<dbReference type="RefSeq" id="XP_018001457.1">
    <property type="nucleotide sequence ID" value="XM_018149768.1"/>
</dbReference>
<proteinExistence type="predicted"/>
<accession>A0A0N1P1A8</accession>
<evidence type="ECO:0000313" key="2">
    <source>
        <dbReference type="EMBL" id="KPI41494.1"/>
    </source>
</evidence>
<dbReference type="VEuPathDB" id="FungiDB:AB675_9252"/>
<evidence type="ECO:0000256" key="1">
    <source>
        <dbReference type="SAM" id="MobiDB-lite"/>
    </source>
</evidence>
<feature type="compositionally biased region" description="Polar residues" evidence="1">
    <location>
        <begin position="151"/>
        <end position="163"/>
    </location>
</feature>
<reference evidence="2 3" key="1">
    <citation type="submission" date="2015-06" db="EMBL/GenBank/DDBJ databases">
        <title>Draft genome of the ant-associated black yeast Phialophora attae CBS 131958.</title>
        <authorList>
            <person name="Moreno L.F."/>
            <person name="Stielow B.J."/>
            <person name="de Hoog S."/>
            <person name="Vicente V.A."/>
            <person name="Weiss V.A."/>
            <person name="de Vries M."/>
            <person name="Cruz L.M."/>
            <person name="Souza E.M."/>
        </authorList>
    </citation>
    <scope>NUCLEOTIDE SEQUENCE [LARGE SCALE GENOMIC DNA]</scope>
    <source>
        <strain evidence="2 3">CBS 131958</strain>
    </source>
</reference>
<evidence type="ECO:0000313" key="3">
    <source>
        <dbReference type="Proteomes" id="UP000038010"/>
    </source>
</evidence>
<feature type="compositionally biased region" description="Polar residues" evidence="1">
    <location>
        <begin position="132"/>
        <end position="141"/>
    </location>
</feature>
<dbReference type="AlphaFoldDB" id="A0A0N1P1A8"/>
<keyword evidence="3" id="KW-1185">Reference proteome</keyword>
<protein>
    <submittedName>
        <fullName evidence="2">Uncharacterized protein</fullName>
    </submittedName>
</protein>
<dbReference type="Proteomes" id="UP000038010">
    <property type="component" value="Unassembled WGS sequence"/>
</dbReference>
<comment type="caution">
    <text evidence="2">The sequence shown here is derived from an EMBL/GenBank/DDBJ whole genome shotgun (WGS) entry which is preliminary data.</text>
</comment>
<sequence length="198" mass="20544">MAIKESKKFVCSRCLKAGKSAVGESDLGSASLDEASSTKDLNNPLADHTHELASVTGETSSVANVSGPDTHFEPAHVGSLSQKVTPAGKAETHYQANGAKRRRLADVSDSRNSSPVPPPYSPISLGERVLSPTYSVGATPSPSDPAGPATAPSTNNPGDSEQCSVVPDKTRRPSFQSQSTPLNPFSFEIPDTILAAAT</sequence>